<dbReference type="EMBL" id="JH719349">
    <property type="protein sequence ID" value="EJC97272.1"/>
    <property type="molecule type" value="Genomic_DNA"/>
</dbReference>
<dbReference type="KEGG" id="fme:FOMMEDRAFT_164199"/>
<feature type="compositionally biased region" description="Low complexity" evidence="1">
    <location>
        <begin position="25"/>
        <end position="49"/>
    </location>
</feature>
<dbReference type="RefSeq" id="XP_007272465.1">
    <property type="nucleotide sequence ID" value="XM_007272403.1"/>
</dbReference>
<dbReference type="Proteomes" id="UP000053630">
    <property type="component" value="Unassembled WGS sequence"/>
</dbReference>
<proteinExistence type="predicted"/>
<accession>R7SG75</accession>
<dbReference type="GeneID" id="18676104"/>
<organism evidence="2 3">
    <name type="scientific">Fomitiporia mediterranea (strain MF3/22)</name>
    <name type="common">Grapevine white-rot fungus</name>
    <dbReference type="NCBI Taxonomy" id="694068"/>
    <lineage>
        <taxon>Eukaryota</taxon>
        <taxon>Fungi</taxon>
        <taxon>Dikarya</taxon>
        <taxon>Basidiomycota</taxon>
        <taxon>Agaricomycotina</taxon>
        <taxon>Agaricomycetes</taxon>
        <taxon>Hymenochaetales</taxon>
        <taxon>Hymenochaetaceae</taxon>
        <taxon>Fomitiporia</taxon>
    </lineage>
</organism>
<gene>
    <name evidence="2" type="ORF">FOMMEDRAFT_164199</name>
</gene>
<evidence type="ECO:0000313" key="2">
    <source>
        <dbReference type="EMBL" id="EJC97272.1"/>
    </source>
</evidence>
<evidence type="ECO:0000313" key="3">
    <source>
        <dbReference type="Proteomes" id="UP000053630"/>
    </source>
</evidence>
<keyword evidence="3" id="KW-1185">Reference proteome</keyword>
<dbReference type="AlphaFoldDB" id="R7SG75"/>
<feature type="region of interest" description="Disordered" evidence="1">
    <location>
        <begin position="22"/>
        <end position="53"/>
    </location>
</feature>
<evidence type="ECO:0000256" key="1">
    <source>
        <dbReference type="SAM" id="MobiDB-lite"/>
    </source>
</evidence>
<reference evidence="3" key="1">
    <citation type="journal article" date="2012" name="Science">
        <title>The Paleozoic origin of enzymatic lignin decomposition reconstructed from 31 fungal genomes.</title>
        <authorList>
            <person name="Floudas D."/>
            <person name="Binder M."/>
            <person name="Riley R."/>
            <person name="Barry K."/>
            <person name="Blanchette R.A."/>
            <person name="Henrissat B."/>
            <person name="Martinez A.T."/>
            <person name="Otillar R."/>
            <person name="Spatafora J.W."/>
            <person name="Yadav J.S."/>
            <person name="Aerts A."/>
            <person name="Benoit I."/>
            <person name="Boyd A."/>
            <person name="Carlson A."/>
            <person name="Copeland A."/>
            <person name="Coutinho P.M."/>
            <person name="de Vries R.P."/>
            <person name="Ferreira P."/>
            <person name="Findley K."/>
            <person name="Foster B."/>
            <person name="Gaskell J."/>
            <person name="Glotzer D."/>
            <person name="Gorecki P."/>
            <person name="Heitman J."/>
            <person name="Hesse C."/>
            <person name="Hori C."/>
            <person name="Igarashi K."/>
            <person name="Jurgens J.A."/>
            <person name="Kallen N."/>
            <person name="Kersten P."/>
            <person name="Kohler A."/>
            <person name="Kuees U."/>
            <person name="Kumar T.K.A."/>
            <person name="Kuo A."/>
            <person name="LaButti K."/>
            <person name="Larrondo L.F."/>
            <person name="Lindquist E."/>
            <person name="Ling A."/>
            <person name="Lombard V."/>
            <person name="Lucas S."/>
            <person name="Lundell T."/>
            <person name="Martin R."/>
            <person name="McLaughlin D.J."/>
            <person name="Morgenstern I."/>
            <person name="Morin E."/>
            <person name="Murat C."/>
            <person name="Nagy L.G."/>
            <person name="Nolan M."/>
            <person name="Ohm R.A."/>
            <person name="Patyshakuliyeva A."/>
            <person name="Rokas A."/>
            <person name="Ruiz-Duenas F.J."/>
            <person name="Sabat G."/>
            <person name="Salamov A."/>
            <person name="Samejima M."/>
            <person name="Schmutz J."/>
            <person name="Slot J.C."/>
            <person name="St John F."/>
            <person name="Stenlid J."/>
            <person name="Sun H."/>
            <person name="Sun S."/>
            <person name="Syed K."/>
            <person name="Tsang A."/>
            <person name="Wiebenga A."/>
            <person name="Young D."/>
            <person name="Pisabarro A."/>
            <person name="Eastwood D.C."/>
            <person name="Martin F."/>
            <person name="Cullen D."/>
            <person name="Grigoriev I.V."/>
            <person name="Hibbett D.S."/>
        </authorList>
    </citation>
    <scope>NUCLEOTIDE SEQUENCE [LARGE SCALE GENOMIC DNA]</scope>
    <source>
        <strain evidence="3">MF3/22</strain>
    </source>
</reference>
<name>R7SG75_FOMME</name>
<protein>
    <submittedName>
        <fullName evidence="2">Uncharacterized protein</fullName>
    </submittedName>
</protein>
<sequence>MPENTLDGPTLRAFTIPSAVHDTISNNGSSGHSSHVSKLSPSTPSTLPSPFVPERPRDTLLQSTINTISSAVRISSFNAPDLDLHVPLTLAVRRHGAALPLGQNAPGIHPSVNGPVHCTSLATLRISTPVHYSHSLHAIAVHPSPQSSYLLTLTTLTPTLLANQSHNLSHP</sequence>